<reference evidence="4" key="2">
    <citation type="submission" date="2024-10" db="UniProtKB">
        <authorList>
            <consortium name="EnsemblProtists"/>
        </authorList>
    </citation>
    <scope>IDENTIFICATION</scope>
</reference>
<dbReference type="EnsemblProtists" id="EOD10363">
    <property type="protein sequence ID" value="EOD10363"/>
    <property type="gene ID" value="EMIHUDRAFT_76960"/>
</dbReference>
<proteinExistence type="predicted"/>
<organism evidence="4 5">
    <name type="scientific">Emiliania huxleyi (strain CCMP1516)</name>
    <dbReference type="NCBI Taxonomy" id="280463"/>
    <lineage>
        <taxon>Eukaryota</taxon>
        <taxon>Haptista</taxon>
        <taxon>Haptophyta</taxon>
        <taxon>Prymnesiophyceae</taxon>
        <taxon>Isochrysidales</taxon>
        <taxon>Noelaerhabdaceae</taxon>
        <taxon>Emiliania</taxon>
    </lineage>
</organism>
<dbReference type="InterPro" id="IPR015415">
    <property type="entry name" value="Spast_Vps4_C"/>
</dbReference>
<dbReference type="PaxDb" id="2903-EOD10363"/>
<dbReference type="SUPFAM" id="SSF52540">
    <property type="entry name" value="P-loop containing nucleoside triphosphate hydrolases"/>
    <property type="match status" value="1"/>
</dbReference>
<dbReference type="InterPro" id="IPR003593">
    <property type="entry name" value="AAA+_ATPase"/>
</dbReference>
<evidence type="ECO:0000256" key="1">
    <source>
        <dbReference type="ARBA" id="ARBA00022741"/>
    </source>
</evidence>
<dbReference type="GO" id="GO:0051013">
    <property type="term" value="P:microtubule severing"/>
    <property type="evidence" value="ECO:0007669"/>
    <property type="project" value="TreeGrafter"/>
</dbReference>
<dbReference type="Gene3D" id="3.40.50.300">
    <property type="entry name" value="P-loop containing nucleotide triphosphate hydrolases"/>
    <property type="match status" value="1"/>
</dbReference>
<dbReference type="GeneID" id="17256511"/>
<dbReference type="GO" id="GO:0015630">
    <property type="term" value="C:microtubule cytoskeleton"/>
    <property type="evidence" value="ECO:0007669"/>
    <property type="project" value="TreeGrafter"/>
</dbReference>
<dbReference type="Pfam" id="PF09336">
    <property type="entry name" value="Vps4_C"/>
    <property type="match status" value="1"/>
</dbReference>
<dbReference type="InterPro" id="IPR041569">
    <property type="entry name" value="AAA_lid_3"/>
</dbReference>
<dbReference type="RefSeq" id="XP_005762792.1">
    <property type="nucleotide sequence ID" value="XM_005762735.1"/>
</dbReference>
<dbReference type="KEGG" id="ehx:EMIHUDRAFT_76960"/>
<dbReference type="HOGENOM" id="CLU_000688_21_14_1"/>
<dbReference type="Pfam" id="PF17862">
    <property type="entry name" value="AAA_lid_3"/>
    <property type="match status" value="1"/>
</dbReference>
<dbReference type="Gene3D" id="1.10.8.60">
    <property type="match status" value="1"/>
</dbReference>
<dbReference type="Proteomes" id="UP000013827">
    <property type="component" value="Unassembled WGS sequence"/>
</dbReference>
<dbReference type="AlphaFoldDB" id="A0A0D3IGH8"/>
<dbReference type="GO" id="GO:0005524">
    <property type="term" value="F:ATP binding"/>
    <property type="evidence" value="ECO:0007669"/>
    <property type="project" value="UniProtKB-KW"/>
</dbReference>
<keyword evidence="2" id="KW-0067">ATP-binding</keyword>
<dbReference type="Pfam" id="PF00004">
    <property type="entry name" value="AAA"/>
    <property type="match status" value="1"/>
</dbReference>
<reference evidence="5" key="1">
    <citation type="journal article" date="2013" name="Nature">
        <title>Pan genome of the phytoplankton Emiliania underpins its global distribution.</title>
        <authorList>
            <person name="Read B.A."/>
            <person name="Kegel J."/>
            <person name="Klute M.J."/>
            <person name="Kuo A."/>
            <person name="Lefebvre S.C."/>
            <person name="Maumus F."/>
            <person name="Mayer C."/>
            <person name="Miller J."/>
            <person name="Monier A."/>
            <person name="Salamov A."/>
            <person name="Young J."/>
            <person name="Aguilar M."/>
            <person name="Claverie J.M."/>
            <person name="Frickenhaus S."/>
            <person name="Gonzalez K."/>
            <person name="Herman E.K."/>
            <person name="Lin Y.C."/>
            <person name="Napier J."/>
            <person name="Ogata H."/>
            <person name="Sarno A.F."/>
            <person name="Shmutz J."/>
            <person name="Schroeder D."/>
            <person name="de Vargas C."/>
            <person name="Verret F."/>
            <person name="von Dassow P."/>
            <person name="Valentin K."/>
            <person name="Van de Peer Y."/>
            <person name="Wheeler G."/>
            <person name="Dacks J.B."/>
            <person name="Delwiche C.F."/>
            <person name="Dyhrman S.T."/>
            <person name="Glockner G."/>
            <person name="John U."/>
            <person name="Richards T."/>
            <person name="Worden A.Z."/>
            <person name="Zhang X."/>
            <person name="Grigoriev I.V."/>
            <person name="Allen A.E."/>
            <person name="Bidle K."/>
            <person name="Borodovsky M."/>
            <person name="Bowler C."/>
            <person name="Brownlee C."/>
            <person name="Cock J.M."/>
            <person name="Elias M."/>
            <person name="Gladyshev V.N."/>
            <person name="Groth M."/>
            <person name="Guda C."/>
            <person name="Hadaegh A."/>
            <person name="Iglesias-Rodriguez M.D."/>
            <person name="Jenkins J."/>
            <person name="Jones B.M."/>
            <person name="Lawson T."/>
            <person name="Leese F."/>
            <person name="Lindquist E."/>
            <person name="Lobanov A."/>
            <person name="Lomsadze A."/>
            <person name="Malik S.B."/>
            <person name="Marsh M.E."/>
            <person name="Mackinder L."/>
            <person name="Mock T."/>
            <person name="Mueller-Roeber B."/>
            <person name="Pagarete A."/>
            <person name="Parker M."/>
            <person name="Probert I."/>
            <person name="Quesneville H."/>
            <person name="Raines C."/>
            <person name="Rensing S.A."/>
            <person name="Riano-Pachon D.M."/>
            <person name="Richier S."/>
            <person name="Rokitta S."/>
            <person name="Shiraiwa Y."/>
            <person name="Soanes D.M."/>
            <person name="van der Giezen M."/>
            <person name="Wahlund T.M."/>
            <person name="Williams B."/>
            <person name="Wilson W."/>
            <person name="Wolfe G."/>
            <person name="Wurch L.L."/>
        </authorList>
    </citation>
    <scope>NUCLEOTIDE SEQUENCE</scope>
</reference>
<dbReference type="PANTHER" id="PTHR23074:SF19">
    <property type="entry name" value="KATANIN P60 ATPASE-CONTAINING SUBUNIT A1"/>
    <property type="match status" value="1"/>
</dbReference>
<dbReference type="STRING" id="2903.R1BKG8"/>
<dbReference type="InterPro" id="IPR050304">
    <property type="entry name" value="MT-severing_AAA_ATPase"/>
</dbReference>
<feature type="domain" description="AAA+ ATPase" evidence="3">
    <location>
        <begin position="52"/>
        <end position="191"/>
    </location>
</feature>
<accession>A0A0D3IGH8</accession>
<dbReference type="SMART" id="SM00382">
    <property type="entry name" value="AAA"/>
    <property type="match status" value="1"/>
</dbReference>
<dbReference type="InterPro" id="IPR003959">
    <property type="entry name" value="ATPase_AAA_core"/>
</dbReference>
<evidence type="ECO:0000313" key="4">
    <source>
        <dbReference type="EnsemblProtists" id="EOD10363"/>
    </source>
</evidence>
<dbReference type="eggNOG" id="KOG0738">
    <property type="taxonomic scope" value="Eukaryota"/>
</dbReference>
<name>A0A0D3IGH8_EMIH1</name>
<dbReference type="PANTHER" id="PTHR23074">
    <property type="entry name" value="AAA DOMAIN-CONTAINING"/>
    <property type="match status" value="1"/>
</dbReference>
<evidence type="ECO:0000256" key="2">
    <source>
        <dbReference type="ARBA" id="ARBA00022840"/>
    </source>
</evidence>
<keyword evidence="1" id="KW-0547">Nucleotide-binding</keyword>
<dbReference type="FunFam" id="3.40.50.300:FF:000159">
    <property type="entry name" value="Katanin p60 ATPase-containing subunit A1"/>
    <property type="match status" value="1"/>
</dbReference>
<keyword evidence="5" id="KW-1185">Reference proteome</keyword>
<evidence type="ECO:0000259" key="3">
    <source>
        <dbReference type="SMART" id="SM00382"/>
    </source>
</evidence>
<evidence type="ECO:0000313" key="5">
    <source>
        <dbReference type="Proteomes" id="UP000013827"/>
    </source>
</evidence>
<protein>
    <recommendedName>
        <fullName evidence="3">AAA+ ATPase domain-containing protein</fullName>
    </recommendedName>
</protein>
<dbReference type="InterPro" id="IPR027417">
    <property type="entry name" value="P-loop_NTPase"/>
</dbReference>
<dbReference type="GO" id="GO:0016887">
    <property type="term" value="F:ATP hydrolysis activity"/>
    <property type="evidence" value="ECO:0007669"/>
    <property type="project" value="InterPro"/>
</dbReference>
<sequence length="307" mass="33041">MLLTPQPDAADDDAAAVRWDDVGGLEPTKQLLTEAAILPMLIPDFFTGVRAPWRGVLLFGPPGTGKTLLARAVASQARAAFFSVSPASLLSKFVGESEKVARALFCCARARAPAVVFFDEVDALLATRGGAGEHDASRRLKTELLTQMDGVPTRGGGAPRVLTLATSNRPWDLDDAMRRRLERRIYVPPPDARSREAMLRIHTAGLRLHADVRLATLAAHLDGYSGADVQLVCRDAALMTMRTAIAGKSPDDIVALQARGALDGELTHDDFIRAAATTLPSIAPEHLRRYEAWNAEFGCDLSAEPTP</sequence>